<dbReference type="RefSeq" id="WP_171673997.1">
    <property type="nucleotide sequence ID" value="NZ_BAAAGT010000001.1"/>
</dbReference>
<evidence type="ECO:0000256" key="2">
    <source>
        <dbReference type="ARBA" id="ARBA00022512"/>
    </source>
</evidence>
<gene>
    <name evidence="15" type="ORF">HNR71_000857</name>
    <name evidence="16" type="ORF">HPO96_14675</name>
</gene>
<dbReference type="SUPFAM" id="SSF52025">
    <property type="entry name" value="PA domain"/>
    <property type="match status" value="1"/>
</dbReference>
<dbReference type="PANTHER" id="PTHR43806">
    <property type="entry name" value="PEPTIDASE S8"/>
    <property type="match status" value="1"/>
</dbReference>
<reference evidence="15 18" key="2">
    <citation type="submission" date="2020-08" db="EMBL/GenBank/DDBJ databases">
        <title>Sequencing the genomes of 1000 actinobacteria strains.</title>
        <authorList>
            <person name="Klenk H.-P."/>
        </authorList>
    </citation>
    <scope>NUCLEOTIDE SEQUENCE [LARGE SCALE GENOMIC DNA]</scope>
    <source>
        <strain evidence="15 18">DSM 15626</strain>
    </source>
</reference>
<dbReference type="InterPro" id="IPR023827">
    <property type="entry name" value="Peptidase_S8_Asp-AS"/>
</dbReference>
<evidence type="ECO:0000256" key="9">
    <source>
        <dbReference type="PROSITE-ProRule" id="PRU01240"/>
    </source>
</evidence>
<dbReference type="Pfam" id="PF00082">
    <property type="entry name" value="Peptidase_S8"/>
    <property type="match status" value="1"/>
</dbReference>
<dbReference type="PANTHER" id="PTHR43806:SF65">
    <property type="entry name" value="SERINE PROTEASE APRX"/>
    <property type="match status" value="1"/>
</dbReference>
<feature type="domain" description="PA" evidence="14">
    <location>
        <begin position="791"/>
        <end position="862"/>
    </location>
</feature>
<dbReference type="SUPFAM" id="SSF52743">
    <property type="entry name" value="Subtilisin-like"/>
    <property type="match status" value="1"/>
</dbReference>
<keyword evidence="4 9" id="KW-0645">Protease</keyword>
<evidence type="ECO:0000313" key="17">
    <source>
        <dbReference type="Proteomes" id="UP000534306"/>
    </source>
</evidence>
<evidence type="ECO:0000313" key="16">
    <source>
        <dbReference type="EMBL" id="NOL41489.1"/>
    </source>
</evidence>
<dbReference type="InterPro" id="IPR046450">
    <property type="entry name" value="PA_dom_sf"/>
</dbReference>
<evidence type="ECO:0000259" key="14">
    <source>
        <dbReference type="Pfam" id="PF02225"/>
    </source>
</evidence>
<dbReference type="InterPro" id="IPR050131">
    <property type="entry name" value="Peptidase_S8_subtilisin-like"/>
</dbReference>
<dbReference type="Proteomes" id="UP000553957">
    <property type="component" value="Unassembled WGS sequence"/>
</dbReference>
<dbReference type="PROSITE" id="PS00138">
    <property type="entry name" value="SUBTILASE_SER"/>
    <property type="match status" value="1"/>
</dbReference>
<evidence type="ECO:0000313" key="15">
    <source>
        <dbReference type="EMBL" id="MBB6565220.1"/>
    </source>
</evidence>
<feature type="domain" description="Peptidase S8/S53" evidence="13">
    <location>
        <begin position="206"/>
        <end position="467"/>
    </location>
</feature>
<organism evidence="16 17">
    <name type="scientific">Kribbella sandramycini</name>
    <dbReference type="NCBI Taxonomy" id="60450"/>
    <lineage>
        <taxon>Bacteria</taxon>
        <taxon>Bacillati</taxon>
        <taxon>Actinomycetota</taxon>
        <taxon>Actinomycetes</taxon>
        <taxon>Propionibacteriales</taxon>
        <taxon>Kribbellaceae</taxon>
        <taxon>Kribbella</taxon>
    </lineage>
</organism>
<protein>
    <submittedName>
        <fullName evidence="16">S8 family serine peptidase</fullName>
    </submittedName>
    <submittedName>
        <fullName evidence="15">Subtilisin family serine protease</fullName>
    </submittedName>
</protein>
<accession>A0A7Y4KZF3</accession>
<keyword evidence="6 9" id="KW-0378">Hydrolase</keyword>
<proteinExistence type="inferred from homology"/>
<feature type="signal peptide" evidence="12">
    <location>
        <begin position="1"/>
        <end position="25"/>
    </location>
</feature>
<dbReference type="PROSITE" id="PS00137">
    <property type="entry name" value="SUBTILASE_HIS"/>
    <property type="match status" value="1"/>
</dbReference>
<name>A0A7Y4KZF3_9ACTN</name>
<dbReference type="Gene3D" id="3.50.30.30">
    <property type="match status" value="1"/>
</dbReference>
<evidence type="ECO:0000256" key="6">
    <source>
        <dbReference type="ARBA" id="ARBA00022801"/>
    </source>
</evidence>
<comment type="caution">
    <text evidence="16">The sequence shown here is derived from an EMBL/GenBank/DDBJ whole genome shotgun (WGS) entry which is preliminary data.</text>
</comment>
<evidence type="ECO:0000256" key="1">
    <source>
        <dbReference type="ARBA" id="ARBA00011073"/>
    </source>
</evidence>
<keyword evidence="17" id="KW-1185">Reference proteome</keyword>
<dbReference type="InterPro" id="IPR003137">
    <property type="entry name" value="PA_domain"/>
</dbReference>
<evidence type="ECO:0000256" key="10">
    <source>
        <dbReference type="RuleBase" id="RU003355"/>
    </source>
</evidence>
<keyword evidence="7 9" id="KW-0720">Serine protease</keyword>
<dbReference type="Pfam" id="PF02225">
    <property type="entry name" value="PA"/>
    <property type="match status" value="1"/>
</dbReference>
<dbReference type="InterPro" id="IPR036852">
    <property type="entry name" value="Peptidase_S8/S53_dom_sf"/>
</dbReference>
<feature type="active site" description="Charge relay system" evidence="8 9">
    <location>
        <position position="215"/>
    </location>
</feature>
<comment type="similarity">
    <text evidence="1 9 10">Belongs to the peptidase S8 family.</text>
</comment>
<evidence type="ECO:0000256" key="7">
    <source>
        <dbReference type="ARBA" id="ARBA00022825"/>
    </source>
</evidence>
<dbReference type="PROSITE" id="PS00136">
    <property type="entry name" value="SUBTILASE_ASP"/>
    <property type="match status" value="1"/>
</dbReference>
<keyword evidence="2" id="KW-0134">Cell wall</keyword>
<evidence type="ECO:0000256" key="3">
    <source>
        <dbReference type="ARBA" id="ARBA00022525"/>
    </source>
</evidence>
<reference evidence="16 17" key="1">
    <citation type="submission" date="2020-05" db="EMBL/GenBank/DDBJ databases">
        <title>Genome sequence of Kribbella sandramycini ATCC 39419.</title>
        <authorList>
            <person name="Maclea K.S."/>
            <person name="Fair J.L."/>
        </authorList>
    </citation>
    <scope>NUCLEOTIDE SEQUENCE [LARGE SCALE GENOMIC DNA]</scope>
    <source>
        <strain evidence="16 17">ATCC 39419</strain>
    </source>
</reference>
<dbReference type="Gene3D" id="3.40.50.200">
    <property type="entry name" value="Peptidase S8/S53 domain"/>
    <property type="match status" value="1"/>
</dbReference>
<dbReference type="GO" id="GO:0006508">
    <property type="term" value="P:proteolysis"/>
    <property type="evidence" value="ECO:0007669"/>
    <property type="project" value="UniProtKB-KW"/>
</dbReference>
<feature type="active site" description="Charge relay system" evidence="8 9">
    <location>
        <position position="420"/>
    </location>
</feature>
<keyword evidence="3" id="KW-0964">Secreted</keyword>
<dbReference type="EMBL" id="JABJRC010000003">
    <property type="protein sequence ID" value="NOL41489.1"/>
    <property type="molecule type" value="Genomic_DNA"/>
</dbReference>
<dbReference type="PRINTS" id="PR00723">
    <property type="entry name" value="SUBTILISIN"/>
</dbReference>
<feature type="active site" description="Charge relay system" evidence="8 9">
    <location>
        <position position="247"/>
    </location>
</feature>
<dbReference type="Proteomes" id="UP000534306">
    <property type="component" value="Unassembled WGS sequence"/>
</dbReference>
<evidence type="ECO:0000256" key="5">
    <source>
        <dbReference type="ARBA" id="ARBA00022729"/>
    </source>
</evidence>
<dbReference type="InterPro" id="IPR000209">
    <property type="entry name" value="Peptidase_S8/S53_dom"/>
</dbReference>
<keyword evidence="5 12" id="KW-0732">Signal</keyword>
<evidence type="ECO:0000313" key="18">
    <source>
        <dbReference type="Proteomes" id="UP000553957"/>
    </source>
</evidence>
<feature type="region of interest" description="Disordered" evidence="11">
    <location>
        <begin position="365"/>
        <end position="421"/>
    </location>
</feature>
<sequence length="1214" mass="125994">MYPTRWTASLVALGLTLGAATPAAASPPGPSTRPKNTPTVSTVALITGDSVRITSRPGARDQIAFQPGPGSTSEAARTTVVDGHTYVVPSAAAADVAAGRLDRTLFDVTTLVAEGATKSTPVIVRYSGSAAARQARTAIAGTAGGRVLSSVGARATRVEQAPAFWKSVDDSTAIAKVSLDRRVTANLDQSVPQIGGPAAWQRGLTGKGVKIAVLDTGIDPTHPDFAGRIAAAENFSEAADAIDHHGHGTHVASIAAGAGAKHRGVAPEATLLSGKVLNDYGQGYDSSIIAGMEWATAQGAAVVNLSLGGGPSDGTDELSQAVNRISKQTGALFVIAAGNCRFPSPGTISTPAAADEALAIGNLQRDGATNESSCNGPRKGDHALKPELSAPGTGIVAARADGTSMGQPVDDDYTAASGTSMASPHVAGTAALIAQAHPQWKADALKVRLISTADPQPTDSIARQGAGRVDADQATAGGVTVDAGQLDLGRLAWPHPASDVVTRELTYRNPTDTPVTLRLAVDQQSTKLSTGQLVVPAQGEAKVTVSADRAAQGVGDFAGRITATADGADPLVTVIGWYAEPELYDLTITGIARDGGPANADVLLNRLDGPQLDLGPGLPYIPVVNGTAKVRVPPGKYDASTVLFGAAADGVPGRFDLVLSDEFEVRKATTATLDGRKTQTVDLTAQGQPANATARETSLLYDRKAPELARTDGLSGIGSRSIYAATRTAAPTLGTAEVAFGKRMEHPAYQVNIAGGPTVTALDFFFGPRFTGRKDLQVYDGGSGTPAELTGAKGKAALIRYDGSTLNGVLAKNAEDAGAAAVILYRPMLAGDGAVPGYWAIADQDSATIPALRVSRLSAKKLLEANSTIRITGQAATPYVYDLAIPWAQRIPANTELTVGRGQLATVNESFGAHVPGMLISEARSAYTPAGLQLNSFLPPLISAPTRRTSYVLANQTKWGSQVVLDNGHANLVQNTEPRTYHPGSTTAERWLAPVQNAGLPDGTSLYQHVRQDDGALSLWLSAIGQGPRQGTTEPGGTHDLTVTRNGAELVATDYPAAYIEDVPAEPADYTIELRSTAEQRVFRYSTTIDSQWRFRSKGTDTERMPLVLADLDVPQADASSQVRTGQPITIELALRHQFGSGSTAKFTKPKLQLSYDGKQWTDLPLTATGPAKYAAKVTHPASATGQSPSLRLTAADTEGNTLTQEITAAYGLK</sequence>
<feature type="chain" id="PRO_5036217665" evidence="12">
    <location>
        <begin position="26"/>
        <end position="1214"/>
    </location>
</feature>
<dbReference type="PROSITE" id="PS51892">
    <property type="entry name" value="SUBTILASE"/>
    <property type="match status" value="1"/>
</dbReference>
<evidence type="ECO:0000256" key="11">
    <source>
        <dbReference type="SAM" id="MobiDB-lite"/>
    </source>
</evidence>
<dbReference type="GO" id="GO:0004252">
    <property type="term" value="F:serine-type endopeptidase activity"/>
    <property type="evidence" value="ECO:0007669"/>
    <property type="project" value="UniProtKB-UniRule"/>
</dbReference>
<dbReference type="InterPro" id="IPR023828">
    <property type="entry name" value="Peptidase_S8_Ser-AS"/>
</dbReference>
<dbReference type="EMBL" id="JACHKF010000001">
    <property type="protein sequence ID" value="MBB6565220.1"/>
    <property type="molecule type" value="Genomic_DNA"/>
</dbReference>
<evidence type="ECO:0000256" key="4">
    <source>
        <dbReference type="ARBA" id="ARBA00022670"/>
    </source>
</evidence>
<evidence type="ECO:0000259" key="13">
    <source>
        <dbReference type="Pfam" id="PF00082"/>
    </source>
</evidence>
<evidence type="ECO:0000256" key="12">
    <source>
        <dbReference type="SAM" id="SignalP"/>
    </source>
</evidence>
<dbReference type="AlphaFoldDB" id="A0A7Y4KZF3"/>
<evidence type="ECO:0000256" key="8">
    <source>
        <dbReference type="PIRSR" id="PIRSR615500-1"/>
    </source>
</evidence>
<dbReference type="InterPro" id="IPR015500">
    <property type="entry name" value="Peptidase_S8_subtilisin-rel"/>
</dbReference>
<dbReference type="InterPro" id="IPR022398">
    <property type="entry name" value="Peptidase_S8_His-AS"/>
</dbReference>